<feature type="non-terminal residue" evidence="1">
    <location>
        <position position="144"/>
    </location>
</feature>
<name>A0AAD4KBD7_9MUSC</name>
<keyword evidence="2" id="KW-1185">Reference proteome</keyword>
<dbReference type="EMBL" id="JAJJHW010000269">
    <property type="protein sequence ID" value="KAH8385790.1"/>
    <property type="molecule type" value="Genomic_DNA"/>
</dbReference>
<organism evidence="1 2">
    <name type="scientific">Drosophila rubida</name>
    <dbReference type="NCBI Taxonomy" id="30044"/>
    <lineage>
        <taxon>Eukaryota</taxon>
        <taxon>Metazoa</taxon>
        <taxon>Ecdysozoa</taxon>
        <taxon>Arthropoda</taxon>
        <taxon>Hexapoda</taxon>
        <taxon>Insecta</taxon>
        <taxon>Pterygota</taxon>
        <taxon>Neoptera</taxon>
        <taxon>Endopterygota</taxon>
        <taxon>Diptera</taxon>
        <taxon>Brachycera</taxon>
        <taxon>Muscomorpha</taxon>
        <taxon>Ephydroidea</taxon>
        <taxon>Drosophilidae</taxon>
        <taxon>Drosophila</taxon>
    </lineage>
</organism>
<gene>
    <name evidence="1" type="ORF">KR093_006034</name>
</gene>
<comment type="caution">
    <text evidence="1">The sequence shown here is derived from an EMBL/GenBank/DDBJ whole genome shotgun (WGS) entry which is preliminary data.</text>
</comment>
<sequence>PMSSKFSLWTALCAPIKSALPIRTSTGNWARSEEEKEPTDLLNIFKMYFSPIQHQTGSHCQQHQMSTHLRQINQLYLRHMSYLIINEQLNPKKSPGCDLISAKMIIKLPFCAVRAICQLFNAITRHGHFPERWKKSIIIMIPKP</sequence>
<accession>A0AAD4KBD7</accession>
<proteinExistence type="predicted"/>
<reference evidence="1" key="1">
    <citation type="journal article" date="2021" name="Mol. Ecol. Resour.">
        <title>Phylogenomic analyses of the genus Drosophila reveals genomic signals of climate adaptation.</title>
        <authorList>
            <person name="Li F."/>
            <person name="Rane R.V."/>
            <person name="Luria V."/>
            <person name="Xiong Z."/>
            <person name="Chen J."/>
            <person name="Li Z."/>
            <person name="Catullo R.A."/>
            <person name="Griffin P.C."/>
            <person name="Schiffer M."/>
            <person name="Pearce S."/>
            <person name="Lee S.F."/>
            <person name="McElroy K."/>
            <person name="Stocker A."/>
            <person name="Shirriffs J."/>
            <person name="Cockerell F."/>
            <person name="Coppin C."/>
            <person name="Sgro C.M."/>
            <person name="Karger A."/>
            <person name="Cain J.W."/>
            <person name="Weber J.A."/>
            <person name="Santpere G."/>
            <person name="Kirschner M.W."/>
            <person name="Hoffmann A.A."/>
            <person name="Oakeshott J.G."/>
            <person name="Zhang G."/>
        </authorList>
    </citation>
    <scope>NUCLEOTIDE SEQUENCE</scope>
    <source>
        <strain evidence="1">BGI-SZ-2011g</strain>
    </source>
</reference>
<evidence type="ECO:0008006" key="3">
    <source>
        <dbReference type="Google" id="ProtNLM"/>
    </source>
</evidence>
<feature type="non-terminal residue" evidence="1">
    <location>
        <position position="1"/>
    </location>
</feature>
<dbReference type="Proteomes" id="UP001200034">
    <property type="component" value="Unassembled WGS sequence"/>
</dbReference>
<evidence type="ECO:0000313" key="1">
    <source>
        <dbReference type="EMBL" id="KAH8385790.1"/>
    </source>
</evidence>
<protein>
    <recommendedName>
        <fullName evidence="3">RNA-directed DNA polymerase from mobile element jockey</fullName>
    </recommendedName>
</protein>
<evidence type="ECO:0000313" key="2">
    <source>
        <dbReference type="Proteomes" id="UP001200034"/>
    </source>
</evidence>
<dbReference type="AlphaFoldDB" id="A0AAD4KBD7"/>